<keyword evidence="5" id="KW-1185">Reference proteome</keyword>
<dbReference type="PANTHER" id="PTHR43477:SF1">
    <property type="entry name" value="DIHYDROANTICAPSIN 7-DEHYDROGENASE"/>
    <property type="match status" value="1"/>
</dbReference>
<dbReference type="Proteomes" id="UP000233767">
    <property type="component" value="Unassembled WGS sequence"/>
</dbReference>
<evidence type="ECO:0000313" key="6">
    <source>
        <dbReference type="Proteomes" id="UP000275027"/>
    </source>
</evidence>
<dbReference type="EMBL" id="PJND01000007">
    <property type="protein sequence ID" value="PKW30315.1"/>
    <property type="molecule type" value="Genomic_DNA"/>
</dbReference>
<reference evidence="4 6" key="2">
    <citation type="submission" date="2018-10" db="EMBL/GenBank/DDBJ databases">
        <title>Genomic Encyclopedia of Archaeal and Bacterial Type Strains, Phase II (KMG-II): from individual species to whole genera.</title>
        <authorList>
            <person name="Goeker M."/>
        </authorList>
    </citation>
    <scope>NUCLEOTIDE SEQUENCE [LARGE SCALE GENOMIC DNA]</scope>
    <source>
        <strain evidence="4 6">DSM 21886</strain>
    </source>
</reference>
<organism evidence="4 6">
    <name type="scientific">Flavobacterium lindanitolerans</name>
    <dbReference type="NCBI Taxonomy" id="428988"/>
    <lineage>
        <taxon>Bacteria</taxon>
        <taxon>Pseudomonadati</taxon>
        <taxon>Bacteroidota</taxon>
        <taxon>Flavobacteriia</taxon>
        <taxon>Flavobacteriales</taxon>
        <taxon>Flavobacteriaceae</taxon>
        <taxon>Flavobacterium</taxon>
    </lineage>
</organism>
<name>A0A497UJ20_9FLAO</name>
<reference evidence="3 5" key="1">
    <citation type="submission" date="2017-12" db="EMBL/GenBank/DDBJ databases">
        <title>Genomic Encyclopedia of Type Strains, Phase III (KMG-III): the genomes of soil and plant-associated and newly described type strains.</title>
        <authorList>
            <person name="Whitman W."/>
        </authorList>
    </citation>
    <scope>NUCLEOTIDE SEQUENCE [LARGE SCALE GENOMIC DNA]</scope>
    <source>
        <strain evidence="3 5">IP-10</strain>
    </source>
</reference>
<dbReference type="SUPFAM" id="SSF51735">
    <property type="entry name" value="NAD(P)-binding Rossmann-fold domains"/>
    <property type="match status" value="1"/>
</dbReference>
<dbReference type="PRINTS" id="PR00081">
    <property type="entry name" value="GDHRDH"/>
</dbReference>
<evidence type="ECO:0000256" key="1">
    <source>
        <dbReference type="ARBA" id="ARBA00006484"/>
    </source>
</evidence>
<dbReference type="InterPro" id="IPR002347">
    <property type="entry name" value="SDR_fam"/>
</dbReference>
<accession>A0A497UJ20</accession>
<evidence type="ECO:0000313" key="5">
    <source>
        <dbReference type="Proteomes" id="UP000233767"/>
    </source>
</evidence>
<sequence>MENIANTYIVAGASSGIGLELATLLIHHGFEVCGLSRTPGPLNGHKLYRHYSHDFLSDEPLPDITVKAAGLVYCPGSIMLKPLARLSKEDVNKTITLNATAALLFVQQYLANIKNTKDPSILLFSSVAVRTGMPFHTATAMAKGAVEGLTLAMAAELAPDVRVNAIAPSLTDTPLAAGLLNTQAKIQAAKARHPMNTFGTSAEIAKVAFHMLTEYRWVTGQVYNINGGLGTIIK</sequence>
<dbReference type="Pfam" id="PF13561">
    <property type="entry name" value="adh_short_C2"/>
    <property type="match status" value="1"/>
</dbReference>
<dbReference type="Gene3D" id="3.40.50.720">
    <property type="entry name" value="NAD(P)-binding Rossmann-like Domain"/>
    <property type="match status" value="1"/>
</dbReference>
<dbReference type="AlphaFoldDB" id="A0A497UJ20"/>
<comment type="similarity">
    <text evidence="1">Belongs to the short-chain dehydrogenases/reductases (SDR) family.</text>
</comment>
<protein>
    <submittedName>
        <fullName evidence="4">NAD(P)-dependent dehydrogenase (Short-subunit alcohol dehydrogenase family)</fullName>
    </submittedName>
</protein>
<evidence type="ECO:0000256" key="2">
    <source>
        <dbReference type="ARBA" id="ARBA00023002"/>
    </source>
</evidence>
<dbReference type="CDD" id="cd05233">
    <property type="entry name" value="SDR_c"/>
    <property type="match status" value="1"/>
</dbReference>
<evidence type="ECO:0000313" key="4">
    <source>
        <dbReference type="EMBL" id="RLJ24653.1"/>
    </source>
</evidence>
<dbReference type="InterPro" id="IPR036291">
    <property type="entry name" value="NAD(P)-bd_dom_sf"/>
</dbReference>
<dbReference type="PANTHER" id="PTHR43477">
    <property type="entry name" value="DIHYDROANTICAPSIN 7-DEHYDROGENASE"/>
    <property type="match status" value="1"/>
</dbReference>
<dbReference type="GO" id="GO:0016491">
    <property type="term" value="F:oxidoreductase activity"/>
    <property type="evidence" value="ECO:0007669"/>
    <property type="project" value="UniProtKB-KW"/>
</dbReference>
<dbReference type="Proteomes" id="UP000275027">
    <property type="component" value="Unassembled WGS sequence"/>
</dbReference>
<dbReference type="EMBL" id="RCCB01000012">
    <property type="protein sequence ID" value="RLJ24653.1"/>
    <property type="molecule type" value="Genomic_DNA"/>
</dbReference>
<gene>
    <name evidence="3" type="ORF">B0G92_1973</name>
    <name evidence="4" type="ORF">CLV50_2544</name>
</gene>
<keyword evidence="2" id="KW-0560">Oxidoreductase</keyword>
<comment type="caution">
    <text evidence="4">The sequence shown here is derived from an EMBL/GenBank/DDBJ whole genome shotgun (WGS) entry which is preliminary data.</text>
</comment>
<proteinExistence type="inferred from homology"/>
<dbReference type="InterPro" id="IPR051122">
    <property type="entry name" value="SDR_DHRS6-like"/>
</dbReference>
<evidence type="ECO:0000313" key="3">
    <source>
        <dbReference type="EMBL" id="PKW30315.1"/>
    </source>
</evidence>